<sequence length="494" mass="54296">MQEIITRYGRLQVMDLENDLISRFLKKYGEWSFCEAQFIAENLTDGARIADVGASMGTFGLGLALLRQLRSLCCVEPNPALYPLLRHNVQVNKPLSVGDATTVNATVGPAIPDSGAMDGVRPTMPANQHVTLEALRRGYGPFDLIKISTGGSELAILREDHAFLRNCPGIFWLDCQETPASLELLQLLLDNGLDVHYFAFPTAARNNFNRVGDADFHLGYKTGLWAARGRPPVMNSQLRAKGCVLKRIGSQEELRQALWLTPRQAPAGLAGHSHEEMVALAGRTLRGETFDDYLATGTAEAQPNDAASAARGTLSKIERQESQIRTLTEQLAAETEKSAKLAALMDAAKSECRASQIVLADERARADALAARLEAALGERRASQIVLADERARAQMLATDLETTWAQKRTAEQTLADERKKAATDLATLNQINAILVSQNQDLTRQAENLIQQVHLMYYSASWRLTLPLRILGRLVRGDIRGLKRLCAARWGSS</sequence>
<dbReference type="GO" id="GO:0008168">
    <property type="term" value="F:methyltransferase activity"/>
    <property type="evidence" value="ECO:0007669"/>
    <property type="project" value="UniProtKB-KW"/>
</dbReference>
<evidence type="ECO:0000313" key="3">
    <source>
        <dbReference type="Proteomes" id="UP000318050"/>
    </source>
</evidence>
<dbReference type="GO" id="GO:0032259">
    <property type="term" value="P:methylation"/>
    <property type="evidence" value="ECO:0007669"/>
    <property type="project" value="UniProtKB-KW"/>
</dbReference>
<protein>
    <submittedName>
        <fullName evidence="2">FkbM family methyltransferase</fullName>
    </submittedName>
</protein>
<reference evidence="2 3" key="1">
    <citation type="submission" date="2019-06" db="EMBL/GenBank/DDBJ databases">
        <title>Genomic Encyclopedia of Type Strains, Phase IV (KMG-V): Genome sequencing to study the core and pangenomes of soil and plant-associated prokaryotes.</title>
        <authorList>
            <person name="Whitman W."/>
        </authorList>
    </citation>
    <scope>NUCLEOTIDE SEQUENCE [LARGE SCALE GENOMIC DNA]</scope>
    <source>
        <strain evidence="2 3">BR 11140</strain>
    </source>
</reference>
<dbReference type="SUPFAM" id="SSF53335">
    <property type="entry name" value="S-adenosyl-L-methionine-dependent methyltransferases"/>
    <property type="match status" value="1"/>
</dbReference>
<comment type="caution">
    <text evidence="2">The sequence shown here is derived from an EMBL/GenBank/DDBJ whole genome shotgun (WGS) entry which is preliminary data.</text>
</comment>
<evidence type="ECO:0000256" key="1">
    <source>
        <dbReference type="SAM" id="Coils"/>
    </source>
</evidence>
<proteinExistence type="predicted"/>
<accession>A0A560IR80</accession>
<feature type="coiled-coil region" evidence="1">
    <location>
        <begin position="310"/>
        <end position="379"/>
    </location>
</feature>
<evidence type="ECO:0000313" key="2">
    <source>
        <dbReference type="EMBL" id="TWB60609.1"/>
    </source>
</evidence>
<dbReference type="AlphaFoldDB" id="A0A560IR80"/>
<dbReference type="Gene3D" id="3.40.50.150">
    <property type="entry name" value="Vaccinia Virus protein VP39"/>
    <property type="match status" value="1"/>
</dbReference>
<keyword evidence="2" id="KW-0489">Methyltransferase</keyword>
<organism evidence="2 3">
    <name type="scientific">Nitrospirillum amazonense</name>
    <dbReference type="NCBI Taxonomy" id="28077"/>
    <lineage>
        <taxon>Bacteria</taxon>
        <taxon>Pseudomonadati</taxon>
        <taxon>Pseudomonadota</taxon>
        <taxon>Alphaproteobacteria</taxon>
        <taxon>Rhodospirillales</taxon>
        <taxon>Azospirillaceae</taxon>
        <taxon>Nitrospirillum</taxon>
    </lineage>
</organism>
<keyword evidence="2" id="KW-0808">Transferase</keyword>
<gene>
    <name evidence="2" type="ORF">FBZ92_106170</name>
</gene>
<dbReference type="EMBL" id="VITT01000006">
    <property type="protein sequence ID" value="TWB60609.1"/>
    <property type="molecule type" value="Genomic_DNA"/>
</dbReference>
<dbReference type="Proteomes" id="UP000318050">
    <property type="component" value="Unassembled WGS sequence"/>
</dbReference>
<name>A0A560IR80_9PROT</name>
<keyword evidence="1" id="KW-0175">Coiled coil</keyword>
<dbReference type="InterPro" id="IPR029063">
    <property type="entry name" value="SAM-dependent_MTases_sf"/>
</dbReference>